<dbReference type="RefSeq" id="WP_343772590.1">
    <property type="nucleotide sequence ID" value="NZ_BAAADV010000001.1"/>
</dbReference>
<name>A0AAV3T644_9EURY</name>
<accession>A0AAV3T644</accession>
<reference evidence="1 2" key="1">
    <citation type="journal article" date="2019" name="Int. J. Syst. Evol. Microbiol.">
        <title>The Global Catalogue of Microorganisms (GCM) 10K type strain sequencing project: providing services to taxonomists for standard genome sequencing and annotation.</title>
        <authorList>
            <consortium name="The Broad Institute Genomics Platform"/>
            <consortium name="The Broad Institute Genome Sequencing Center for Infectious Disease"/>
            <person name="Wu L."/>
            <person name="Ma J."/>
        </authorList>
    </citation>
    <scope>NUCLEOTIDE SEQUENCE [LARGE SCALE GENOMIC DNA]</scope>
    <source>
        <strain evidence="1 2">JCM 16328</strain>
    </source>
</reference>
<proteinExistence type="predicted"/>
<evidence type="ECO:0000313" key="1">
    <source>
        <dbReference type="EMBL" id="GAA0665388.1"/>
    </source>
</evidence>
<protein>
    <recommendedName>
        <fullName evidence="3">PGF-CTERM sorting domain-containing protein</fullName>
    </recommendedName>
</protein>
<keyword evidence="2" id="KW-1185">Reference proteome</keyword>
<dbReference type="Pfam" id="PF26259">
    <property type="entry name" value="DUF8063"/>
    <property type="match status" value="1"/>
</dbReference>
<evidence type="ECO:0000313" key="2">
    <source>
        <dbReference type="Proteomes" id="UP001500420"/>
    </source>
</evidence>
<gene>
    <name evidence="1" type="ORF">GCM10009020_08040</name>
</gene>
<dbReference type="EMBL" id="BAAADV010000001">
    <property type="protein sequence ID" value="GAA0665388.1"/>
    <property type="molecule type" value="Genomic_DNA"/>
</dbReference>
<sequence length="257" mass="27517">MRRIFLALLLATAAALAMGMGVGPAIGQENESGDELDLPPEVAASEIVSLIENDPDEVPAVTIERVQEWGNHSAVRDELTDEQLSELDEWLAKAPDPEELRDEQTAAPIDEKEDLECERVVDNQTCVTAWTYDEGTFTLTFWSEEGASLGLTEASDWSENSKQFAYASKEIDAGETTVTFRVYQESGAGVGIMSEAAREAEQGGAIISTGSDDADQNPLQTFGGESGLFTGVIMSVVLAALSAAYVVRSEDSGVIEA</sequence>
<dbReference type="AlphaFoldDB" id="A0AAV3T644"/>
<organism evidence="1 2">
    <name type="scientific">Natronoarchaeum mannanilyticum</name>
    <dbReference type="NCBI Taxonomy" id="926360"/>
    <lineage>
        <taxon>Archaea</taxon>
        <taxon>Methanobacteriati</taxon>
        <taxon>Methanobacteriota</taxon>
        <taxon>Stenosarchaea group</taxon>
        <taxon>Halobacteria</taxon>
        <taxon>Halobacteriales</taxon>
        <taxon>Natronoarchaeaceae</taxon>
    </lineage>
</organism>
<dbReference type="Proteomes" id="UP001500420">
    <property type="component" value="Unassembled WGS sequence"/>
</dbReference>
<comment type="caution">
    <text evidence="1">The sequence shown here is derived from an EMBL/GenBank/DDBJ whole genome shotgun (WGS) entry which is preliminary data.</text>
</comment>
<dbReference type="InterPro" id="IPR058376">
    <property type="entry name" value="DUF8063"/>
</dbReference>
<evidence type="ECO:0008006" key="3">
    <source>
        <dbReference type="Google" id="ProtNLM"/>
    </source>
</evidence>